<dbReference type="InterPro" id="IPR036250">
    <property type="entry name" value="AcylCo_DH-like_C"/>
</dbReference>
<evidence type="ECO:0000256" key="5">
    <source>
        <dbReference type="ARBA" id="ARBA00023002"/>
    </source>
</evidence>
<dbReference type="Pfam" id="PF02771">
    <property type="entry name" value="Acyl-CoA_dh_N"/>
    <property type="match status" value="1"/>
</dbReference>
<dbReference type="STRING" id="1993.SAMN04489713_116120"/>
<evidence type="ECO:0000313" key="10">
    <source>
        <dbReference type="Proteomes" id="UP000183413"/>
    </source>
</evidence>
<dbReference type="GO" id="GO:0050660">
    <property type="term" value="F:flavin adenine dinucleotide binding"/>
    <property type="evidence" value="ECO:0007669"/>
    <property type="project" value="InterPro"/>
</dbReference>
<dbReference type="Gene3D" id="2.40.110.10">
    <property type="entry name" value="Butyryl-CoA Dehydrogenase, subunit A, domain 2"/>
    <property type="match status" value="1"/>
</dbReference>
<feature type="domain" description="Acyl-CoA dehydrogenase/oxidase N-terminal" evidence="8">
    <location>
        <begin position="22"/>
        <end position="132"/>
    </location>
</feature>
<keyword evidence="4" id="KW-0274">FAD</keyword>
<feature type="region of interest" description="Disordered" evidence="6">
    <location>
        <begin position="391"/>
        <end position="415"/>
    </location>
</feature>
<protein>
    <submittedName>
        <fullName evidence="9">Acyl-CoA dehydrogenase</fullName>
    </submittedName>
</protein>
<dbReference type="Gene3D" id="1.10.540.10">
    <property type="entry name" value="Acyl-CoA dehydrogenase/oxidase, N-terminal domain"/>
    <property type="match status" value="1"/>
</dbReference>
<dbReference type="InterPro" id="IPR046373">
    <property type="entry name" value="Acyl-CoA_Oxase/DH_mid-dom_sf"/>
</dbReference>
<reference evidence="9 10" key="1">
    <citation type="submission" date="2016-10" db="EMBL/GenBank/DDBJ databases">
        <authorList>
            <person name="de Groot N.N."/>
        </authorList>
    </citation>
    <scope>NUCLEOTIDE SEQUENCE [LARGE SCALE GENOMIC DNA]</scope>
    <source>
        <strain evidence="9 10">DSM 43067</strain>
    </source>
</reference>
<comment type="similarity">
    <text evidence="2">Belongs to the acyl-CoA dehydrogenase family.</text>
</comment>
<name>A0A1I5SC34_9ACTN</name>
<dbReference type="InterPro" id="IPR009075">
    <property type="entry name" value="AcylCo_DH/oxidase_C"/>
</dbReference>
<dbReference type="Proteomes" id="UP000183413">
    <property type="component" value="Unassembled WGS sequence"/>
</dbReference>
<dbReference type="SUPFAM" id="SSF47203">
    <property type="entry name" value="Acyl-CoA dehydrogenase C-terminal domain-like"/>
    <property type="match status" value="1"/>
</dbReference>
<evidence type="ECO:0000256" key="6">
    <source>
        <dbReference type="SAM" id="MobiDB-lite"/>
    </source>
</evidence>
<feature type="region of interest" description="Disordered" evidence="6">
    <location>
        <begin position="1"/>
        <end position="21"/>
    </location>
</feature>
<dbReference type="CDD" id="cd00567">
    <property type="entry name" value="ACAD"/>
    <property type="match status" value="1"/>
</dbReference>
<evidence type="ECO:0000256" key="4">
    <source>
        <dbReference type="ARBA" id="ARBA00022827"/>
    </source>
</evidence>
<organism evidence="9 10">
    <name type="scientific">Actinomadura madurae</name>
    <dbReference type="NCBI Taxonomy" id="1993"/>
    <lineage>
        <taxon>Bacteria</taxon>
        <taxon>Bacillati</taxon>
        <taxon>Actinomycetota</taxon>
        <taxon>Actinomycetes</taxon>
        <taxon>Streptosporangiales</taxon>
        <taxon>Thermomonosporaceae</taxon>
        <taxon>Actinomadura</taxon>
    </lineage>
</organism>
<dbReference type="InterPro" id="IPR013786">
    <property type="entry name" value="AcylCoA_DH/ox_N"/>
</dbReference>
<dbReference type="PANTHER" id="PTHR43884:SF20">
    <property type="entry name" value="ACYL-COA DEHYDROGENASE FADE28"/>
    <property type="match status" value="1"/>
</dbReference>
<dbReference type="InParanoid" id="A0A1I5SC34"/>
<evidence type="ECO:0000259" key="8">
    <source>
        <dbReference type="Pfam" id="PF02771"/>
    </source>
</evidence>
<keyword evidence="5" id="KW-0560">Oxidoreductase</keyword>
<gene>
    <name evidence="9" type="ORF">SAMN04489713_116120</name>
</gene>
<evidence type="ECO:0000256" key="3">
    <source>
        <dbReference type="ARBA" id="ARBA00022630"/>
    </source>
</evidence>
<dbReference type="AlphaFoldDB" id="A0A1I5SC34"/>
<evidence type="ECO:0000259" key="7">
    <source>
        <dbReference type="Pfam" id="PF00441"/>
    </source>
</evidence>
<dbReference type="Pfam" id="PF00441">
    <property type="entry name" value="Acyl-CoA_dh_1"/>
    <property type="match status" value="1"/>
</dbReference>
<dbReference type="GO" id="GO:0003995">
    <property type="term" value="F:acyl-CoA dehydrogenase activity"/>
    <property type="evidence" value="ECO:0007669"/>
    <property type="project" value="TreeGrafter"/>
</dbReference>
<dbReference type="InterPro" id="IPR037069">
    <property type="entry name" value="AcylCoA_DH/ox_N_sf"/>
</dbReference>
<dbReference type="EMBL" id="FOVH01000016">
    <property type="protein sequence ID" value="SFP68324.1"/>
    <property type="molecule type" value="Genomic_DNA"/>
</dbReference>
<dbReference type="FunCoup" id="A0A1I5SC34">
    <property type="interactions" value="2"/>
</dbReference>
<proteinExistence type="inferred from homology"/>
<accession>A0A1I5SC34</accession>
<keyword evidence="3" id="KW-0285">Flavoprotein</keyword>
<dbReference type="PANTHER" id="PTHR43884">
    <property type="entry name" value="ACYL-COA DEHYDROGENASE"/>
    <property type="match status" value="1"/>
</dbReference>
<feature type="domain" description="Acyl-CoA dehydrogenase/oxidase C-terminal" evidence="7">
    <location>
        <begin position="249"/>
        <end position="381"/>
    </location>
</feature>
<comment type="cofactor">
    <cofactor evidence="1">
        <name>FAD</name>
        <dbReference type="ChEBI" id="CHEBI:57692"/>
    </cofactor>
</comment>
<evidence type="ECO:0000256" key="2">
    <source>
        <dbReference type="ARBA" id="ARBA00009347"/>
    </source>
</evidence>
<dbReference type="SUPFAM" id="SSF56645">
    <property type="entry name" value="Acyl-CoA dehydrogenase NM domain-like"/>
    <property type="match status" value="1"/>
</dbReference>
<dbReference type="InterPro" id="IPR009100">
    <property type="entry name" value="AcylCoA_DH/oxidase_NM_dom_sf"/>
</dbReference>
<dbReference type="eggNOG" id="COG1960">
    <property type="taxonomic scope" value="Bacteria"/>
</dbReference>
<dbReference type="RefSeq" id="WP_075023746.1">
    <property type="nucleotide sequence ID" value="NZ_FOVH01000016.1"/>
</dbReference>
<evidence type="ECO:0000256" key="1">
    <source>
        <dbReference type="ARBA" id="ARBA00001974"/>
    </source>
</evidence>
<evidence type="ECO:0000313" key="9">
    <source>
        <dbReference type="EMBL" id="SFP68324.1"/>
    </source>
</evidence>
<dbReference type="Gene3D" id="1.20.140.10">
    <property type="entry name" value="Butyryl-CoA Dehydrogenase, subunit A, domain 3"/>
    <property type="match status" value="1"/>
</dbReference>
<keyword evidence="10" id="KW-1185">Reference proteome</keyword>
<sequence>MNTYSHDGDIDTAARRPSVSDEERAELRASVRDFFVKHTSPSQIVYWLETDPGYDPAVLTAIYTQLALPAIRIPERFGGMGYGWQELGVVLEETGRALTGVPFLSGQIAAAALLELGDEEGRSQVLSGLASGANRCTVAGLSERGPLSFGVRAEPAESPGVSWSLNGTARFVIDGAGADTILVLAETRSGPALFLPASPAPGMLREPLVTMDMTRPMADIEFNAVPAVPLGEVSPGMEGAERLSLCAALLLSAEQLGGARGALETTVDHLRQRVQFGRPLGSFQALKHRCADLLVAVRGAEAVLAEALTAAEAGSTELPVLAHLAAAVCSDTYVEVARAMIQVHGGIGFTWEHIAHVHLKRAKTSQLMFGTPAEHRGRLAQILGLPAPSTRPWREIGRAGPGRATTDGPARRHDR</sequence>